<comment type="subunit">
    <text evidence="2">Interacts with KAR2.</text>
</comment>
<comment type="similarity">
    <text evidence="1">Belongs to the SIL1 family.</text>
</comment>
<evidence type="ECO:0000256" key="6">
    <source>
        <dbReference type="ARBA" id="ARBA00022824"/>
    </source>
</evidence>
<dbReference type="InterPro" id="IPR011989">
    <property type="entry name" value="ARM-like"/>
</dbReference>
<dbReference type="PANTHER" id="PTHR19316">
    <property type="entry name" value="PROTEIN FOLDING REGULATOR"/>
    <property type="match status" value="1"/>
</dbReference>
<dbReference type="PANTHER" id="PTHR19316:SF34">
    <property type="entry name" value="NUCLEOTIDE EXCHANGE FACTOR SIL1"/>
    <property type="match status" value="1"/>
</dbReference>
<protein>
    <recommendedName>
        <fullName evidence="3">Nucleotide exchange factor SIL1</fullName>
    </recommendedName>
</protein>
<organism evidence="10 11">
    <name type="scientific">Australozyma saopauloensis</name>
    <dbReference type="NCBI Taxonomy" id="291208"/>
    <lineage>
        <taxon>Eukaryota</taxon>
        <taxon>Fungi</taxon>
        <taxon>Dikarya</taxon>
        <taxon>Ascomycota</taxon>
        <taxon>Saccharomycotina</taxon>
        <taxon>Pichiomycetes</taxon>
        <taxon>Metschnikowiaceae</taxon>
        <taxon>Australozyma</taxon>
    </lineage>
</organism>
<dbReference type="EMBL" id="CP138896">
    <property type="protein sequence ID" value="WPK25260.1"/>
    <property type="molecule type" value="Genomic_DNA"/>
</dbReference>
<keyword evidence="11" id="KW-1185">Reference proteome</keyword>
<accession>A0AAX4HBU6</accession>
<sequence length="424" mass="47635">MRLPYVTLLLLASVISARIIDSSAELICPSESPLDCYPQLFEPTNQWQVVREGQQIPPGLHVRVNLETGLEEARLLQQDDLSNAEVVLVDTDTDKTPELDLNSDEVKQKLQETINEYRERKKAFSKNKISHADLTDFDLSVNEIVGYQPGDSTYRLEQALSTLSELGHDIEFGAKLADNAVIIHSMTGLAEELLSSTEKISNPTNVRLAELIYRVIGSSLRNNPEAVEAALDKQPVSFVDGLFSLLSNLKIPDVIKKRALGIVQALAANRNFAYRYFNDQNISNAQGLHNLITVFPSLGASSQVRAANILNDLNLLPRAEKREEFDESNVAREVSKYIQSFLSGRTAVPEEQMQVYFRSLLDLHSKGDHPVSKEFLQWLSKESENRKSSLRERDSDLLELSFDGLLLRARHGIFGNPYARKDEL</sequence>
<evidence type="ECO:0000256" key="2">
    <source>
        <dbReference type="ARBA" id="ARBA00011799"/>
    </source>
</evidence>
<evidence type="ECO:0000256" key="7">
    <source>
        <dbReference type="ARBA" id="ARBA00022927"/>
    </source>
</evidence>
<dbReference type="RefSeq" id="XP_062877642.1">
    <property type="nucleotide sequence ID" value="XM_063021572.1"/>
</dbReference>
<evidence type="ECO:0000256" key="3">
    <source>
        <dbReference type="ARBA" id="ARBA00015352"/>
    </source>
</evidence>
<dbReference type="InterPro" id="IPR050693">
    <property type="entry name" value="Hsp70_NEF-Inhibitors"/>
</dbReference>
<dbReference type="AlphaFoldDB" id="A0AAX4HBU6"/>
<name>A0AAX4HBU6_9ASCO</name>
<keyword evidence="7" id="KW-0653">Protein transport</keyword>
<dbReference type="InterPro" id="IPR031884">
    <property type="entry name" value="Sil1_fungi"/>
</dbReference>
<gene>
    <name evidence="10" type="ORF">PUMCH_002570</name>
</gene>
<feature type="signal peptide" evidence="9">
    <location>
        <begin position="1"/>
        <end position="17"/>
    </location>
</feature>
<keyword evidence="5 9" id="KW-0732">Signal</keyword>
<dbReference type="GO" id="GO:0005783">
    <property type="term" value="C:endoplasmic reticulum"/>
    <property type="evidence" value="ECO:0007669"/>
    <property type="project" value="InterPro"/>
</dbReference>
<keyword evidence="8" id="KW-0811">Translocation</keyword>
<keyword evidence="4" id="KW-0813">Transport</keyword>
<evidence type="ECO:0000256" key="8">
    <source>
        <dbReference type="ARBA" id="ARBA00023010"/>
    </source>
</evidence>
<proteinExistence type="inferred from homology"/>
<evidence type="ECO:0000313" key="10">
    <source>
        <dbReference type="EMBL" id="WPK25260.1"/>
    </source>
</evidence>
<dbReference type="Pfam" id="PF16782">
    <property type="entry name" value="SIL1"/>
    <property type="match status" value="1"/>
</dbReference>
<evidence type="ECO:0000256" key="1">
    <source>
        <dbReference type="ARBA" id="ARBA00010588"/>
    </source>
</evidence>
<evidence type="ECO:0000256" key="5">
    <source>
        <dbReference type="ARBA" id="ARBA00022729"/>
    </source>
</evidence>
<feature type="chain" id="PRO_5043421780" description="Nucleotide exchange factor SIL1" evidence="9">
    <location>
        <begin position="18"/>
        <end position="424"/>
    </location>
</feature>
<dbReference type="Gene3D" id="1.25.10.10">
    <property type="entry name" value="Leucine-rich Repeat Variant"/>
    <property type="match status" value="1"/>
</dbReference>
<evidence type="ECO:0000313" key="11">
    <source>
        <dbReference type="Proteomes" id="UP001338582"/>
    </source>
</evidence>
<dbReference type="GeneID" id="88173634"/>
<evidence type="ECO:0000256" key="4">
    <source>
        <dbReference type="ARBA" id="ARBA00022448"/>
    </source>
</evidence>
<reference evidence="10 11" key="1">
    <citation type="submission" date="2023-10" db="EMBL/GenBank/DDBJ databases">
        <title>Draft Genome Sequence of Candida saopaulonensis from a very Premature Infant with Sepsis.</title>
        <authorList>
            <person name="Ning Y."/>
            <person name="Dai R."/>
            <person name="Xiao M."/>
            <person name="Xu Y."/>
            <person name="Yan Q."/>
            <person name="Zhang L."/>
        </authorList>
    </citation>
    <scope>NUCLEOTIDE SEQUENCE [LARGE SCALE GENOMIC DNA]</scope>
    <source>
        <strain evidence="10 11">19XY460</strain>
    </source>
</reference>
<keyword evidence="6" id="KW-0256">Endoplasmic reticulum</keyword>
<dbReference type="GO" id="GO:0000774">
    <property type="term" value="F:adenyl-nucleotide exchange factor activity"/>
    <property type="evidence" value="ECO:0007669"/>
    <property type="project" value="InterPro"/>
</dbReference>
<evidence type="ECO:0000256" key="9">
    <source>
        <dbReference type="SAM" id="SignalP"/>
    </source>
</evidence>
<dbReference type="KEGG" id="asau:88173634"/>
<dbReference type="GO" id="GO:0015031">
    <property type="term" value="P:protein transport"/>
    <property type="evidence" value="ECO:0007669"/>
    <property type="project" value="UniProtKB-KW"/>
</dbReference>
<dbReference type="Proteomes" id="UP001338582">
    <property type="component" value="Chromosome 3"/>
</dbReference>